<sequence>MLTSDDVTRQRFTAVKFREGYDQDQVDDLLDRVVATLRALETGTPTAHPLTAQDVRAVRFQATKFREGYDQDQVDDFLDRVAQTLNDGPGVTPPPPPPTGTPGIVSTGGSWWSRLLGR</sequence>
<proteinExistence type="inferred from homology"/>
<comment type="similarity">
    <text evidence="2">Belongs to the DivIVA family.</text>
</comment>
<keyword evidence="11" id="KW-1185">Reference proteome</keyword>
<comment type="subcellular location">
    <subcellularLocation>
        <location evidence="1">Cytoplasm</location>
    </subcellularLocation>
</comment>
<evidence type="ECO:0000256" key="6">
    <source>
        <dbReference type="ARBA" id="ARBA00023054"/>
    </source>
</evidence>
<evidence type="ECO:0000256" key="3">
    <source>
        <dbReference type="ARBA" id="ARBA00018787"/>
    </source>
</evidence>
<keyword evidence="5" id="KW-0132">Cell division</keyword>
<name>A0ABQ4DHC2_9CELL</name>
<dbReference type="PANTHER" id="PTHR35794">
    <property type="entry name" value="CELL DIVISION PROTEIN DIVIVA"/>
    <property type="match status" value="1"/>
</dbReference>
<dbReference type="PANTHER" id="PTHR35794:SF2">
    <property type="entry name" value="CELL DIVISION PROTEIN DIVIVA"/>
    <property type="match status" value="1"/>
</dbReference>
<reference evidence="10 11" key="1">
    <citation type="submission" date="2021-01" db="EMBL/GenBank/DDBJ databases">
        <title>Whole genome shotgun sequence of Cellulomonas phragmiteti NBRC 110785.</title>
        <authorList>
            <person name="Komaki H."/>
            <person name="Tamura T."/>
        </authorList>
    </citation>
    <scope>NUCLEOTIDE SEQUENCE [LARGE SCALE GENOMIC DNA]</scope>
    <source>
        <strain evidence="10 11">NBRC 110785</strain>
    </source>
</reference>
<dbReference type="NCBIfam" id="TIGR03544">
    <property type="entry name" value="DivI1A_domain"/>
    <property type="match status" value="2"/>
</dbReference>
<evidence type="ECO:0000256" key="2">
    <source>
        <dbReference type="ARBA" id="ARBA00009008"/>
    </source>
</evidence>
<feature type="compositionally biased region" description="Pro residues" evidence="9">
    <location>
        <begin position="91"/>
        <end position="100"/>
    </location>
</feature>
<keyword evidence="4" id="KW-0963">Cytoplasm</keyword>
<evidence type="ECO:0000256" key="5">
    <source>
        <dbReference type="ARBA" id="ARBA00022618"/>
    </source>
</evidence>
<keyword evidence="7" id="KW-0131">Cell cycle</keyword>
<organism evidence="10 11">
    <name type="scientific">Cellulomonas phragmiteti</name>
    <dbReference type="NCBI Taxonomy" id="478780"/>
    <lineage>
        <taxon>Bacteria</taxon>
        <taxon>Bacillati</taxon>
        <taxon>Actinomycetota</taxon>
        <taxon>Actinomycetes</taxon>
        <taxon>Micrococcales</taxon>
        <taxon>Cellulomonadaceae</taxon>
        <taxon>Cellulomonas</taxon>
    </lineage>
</organism>
<protein>
    <recommendedName>
        <fullName evidence="3">Cell wall synthesis protein Wag31</fullName>
    </recommendedName>
    <alternativeName>
        <fullName evidence="8">Antigen 84</fullName>
    </alternativeName>
</protein>
<evidence type="ECO:0000313" key="11">
    <source>
        <dbReference type="Proteomes" id="UP000614741"/>
    </source>
</evidence>
<evidence type="ECO:0000256" key="1">
    <source>
        <dbReference type="ARBA" id="ARBA00004496"/>
    </source>
</evidence>
<dbReference type="EMBL" id="BONP01000002">
    <property type="protein sequence ID" value="GIG38753.1"/>
    <property type="molecule type" value="Genomic_DNA"/>
</dbReference>
<evidence type="ECO:0000256" key="4">
    <source>
        <dbReference type="ARBA" id="ARBA00022490"/>
    </source>
</evidence>
<keyword evidence="6" id="KW-0175">Coiled coil</keyword>
<dbReference type="InterPro" id="IPR007793">
    <property type="entry name" value="DivIVA_fam"/>
</dbReference>
<comment type="caution">
    <text evidence="10">The sequence shown here is derived from an EMBL/GenBank/DDBJ whole genome shotgun (WGS) entry which is preliminary data.</text>
</comment>
<evidence type="ECO:0000313" key="10">
    <source>
        <dbReference type="EMBL" id="GIG38753.1"/>
    </source>
</evidence>
<feature type="region of interest" description="Disordered" evidence="9">
    <location>
        <begin position="84"/>
        <end position="109"/>
    </location>
</feature>
<evidence type="ECO:0000256" key="8">
    <source>
        <dbReference type="ARBA" id="ARBA00031737"/>
    </source>
</evidence>
<gene>
    <name evidence="10" type="ORF">Cph01nite_05150</name>
</gene>
<accession>A0ABQ4DHC2</accession>
<dbReference type="InterPro" id="IPR019933">
    <property type="entry name" value="DivIVA_domain"/>
</dbReference>
<dbReference type="Proteomes" id="UP000614741">
    <property type="component" value="Unassembled WGS sequence"/>
</dbReference>
<dbReference type="RefSeq" id="WP_203670812.1">
    <property type="nucleotide sequence ID" value="NZ_BONP01000002.1"/>
</dbReference>
<evidence type="ECO:0000256" key="7">
    <source>
        <dbReference type="ARBA" id="ARBA00023306"/>
    </source>
</evidence>
<dbReference type="Gene3D" id="6.10.250.660">
    <property type="match status" value="2"/>
</dbReference>
<evidence type="ECO:0000256" key="9">
    <source>
        <dbReference type="SAM" id="MobiDB-lite"/>
    </source>
</evidence>